<dbReference type="Proteomes" id="UP000183002">
    <property type="component" value="Unassembled WGS sequence"/>
</dbReference>
<dbReference type="STRING" id="1077947.SAMN05216227_103615"/>
<sequence length="203" mass="22988">MNYVELNKQHDELAGWLAATEWTVFGTLKFTDGHSISEHKAEAIVRKFFNSLDRAYLGRNLVDAGHRIERVVFKQVGSSGSNLHYHFVAQPCANAEQFCEAAKCKWDKASSFTMGYEHTIIERARSAANTSGYGLHEFWKIGSDTLCLQATYMSQCHPKIKPIQKLRCLLKMQAQNECIKESALLRVAIAERRKKIAAQTATY</sequence>
<name>A0A1H8KYK7_9RHOB</name>
<dbReference type="AlphaFoldDB" id="A0A1H8KYK7"/>
<organism evidence="1 2">
    <name type="scientific">Pseudorhodobacter antarcticus</name>
    <dbReference type="NCBI Taxonomy" id="1077947"/>
    <lineage>
        <taxon>Bacteria</taxon>
        <taxon>Pseudomonadati</taxon>
        <taxon>Pseudomonadota</taxon>
        <taxon>Alphaproteobacteria</taxon>
        <taxon>Rhodobacterales</taxon>
        <taxon>Paracoccaceae</taxon>
        <taxon>Pseudorhodobacter</taxon>
    </lineage>
</organism>
<gene>
    <name evidence="1" type="ORF">SAMN05216227_103615</name>
</gene>
<keyword evidence="2" id="KW-1185">Reference proteome</keyword>
<dbReference type="OrthoDB" id="7845594at2"/>
<evidence type="ECO:0000313" key="2">
    <source>
        <dbReference type="Proteomes" id="UP000183002"/>
    </source>
</evidence>
<accession>A0A1H8KYK7</accession>
<protein>
    <recommendedName>
        <fullName evidence="3">Bacteriophage replication gene A protein (GPA)</fullName>
    </recommendedName>
</protein>
<dbReference type="EMBL" id="FOCO01000036">
    <property type="protein sequence ID" value="SEN97498.1"/>
    <property type="molecule type" value="Genomic_DNA"/>
</dbReference>
<evidence type="ECO:0000313" key="1">
    <source>
        <dbReference type="EMBL" id="SEN97498.1"/>
    </source>
</evidence>
<dbReference type="RefSeq" id="WP_050518987.1">
    <property type="nucleotide sequence ID" value="NZ_FOCO01000036.1"/>
</dbReference>
<proteinExistence type="predicted"/>
<reference evidence="1 2" key="1">
    <citation type="submission" date="2016-10" db="EMBL/GenBank/DDBJ databases">
        <authorList>
            <person name="de Groot N.N."/>
        </authorList>
    </citation>
    <scope>NUCLEOTIDE SEQUENCE [LARGE SCALE GENOMIC DNA]</scope>
    <source>
        <strain evidence="1 2">CGMCC 1.10836</strain>
    </source>
</reference>
<evidence type="ECO:0008006" key="3">
    <source>
        <dbReference type="Google" id="ProtNLM"/>
    </source>
</evidence>